<keyword evidence="2" id="KW-1185">Reference proteome</keyword>
<dbReference type="AlphaFoldDB" id="A0A9X2JZ01"/>
<evidence type="ECO:0000313" key="2">
    <source>
        <dbReference type="Proteomes" id="UP001139648"/>
    </source>
</evidence>
<reference evidence="1" key="1">
    <citation type="submission" date="2022-06" db="EMBL/GenBank/DDBJ databases">
        <title>Sequencing the genomes of 1000 actinobacteria strains.</title>
        <authorList>
            <person name="Klenk H.-P."/>
        </authorList>
    </citation>
    <scope>NUCLEOTIDE SEQUENCE</scope>
    <source>
        <strain evidence="1">DSM 46694</strain>
    </source>
</reference>
<dbReference type="RefSeq" id="WP_253740365.1">
    <property type="nucleotide sequence ID" value="NZ_BAABKA010000084.1"/>
</dbReference>
<proteinExistence type="predicted"/>
<dbReference type="Proteomes" id="UP001139648">
    <property type="component" value="Unassembled WGS sequence"/>
</dbReference>
<organism evidence="1 2">
    <name type="scientific">Nonomuraea thailandensis</name>
    <dbReference type="NCBI Taxonomy" id="1188745"/>
    <lineage>
        <taxon>Bacteria</taxon>
        <taxon>Bacillati</taxon>
        <taxon>Actinomycetota</taxon>
        <taxon>Actinomycetes</taxon>
        <taxon>Streptosporangiales</taxon>
        <taxon>Streptosporangiaceae</taxon>
        <taxon>Nonomuraea</taxon>
    </lineage>
</organism>
<protein>
    <submittedName>
        <fullName evidence="1">Uncharacterized protein</fullName>
    </submittedName>
</protein>
<evidence type="ECO:0000313" key="1">
    <source>
        <dbReference type="EMBL" id="MCP2353664.1"/>
    </source>
</evidence>
<accession>A0A9X2JZ01</accession>
<gene>
    <name evidence="1" type="ORF">HD597_000684</name>
</gene>
<comment type="caution">
    <text evidence="1">The sequence shown here is derived from an EMBL/GenBank/DDBJ whole genome shotgun (WGS) entry which is preliminary data.</text>
</comment>
<dbReference type="EMBL" id="JAMZEB010000001">
    <property type="protein sequence ID" value="MCP2353664.1"/>
    <property type="molecule type" value="Genomic_DNA"/>
</dbReference>
<sequence>MSMQARRCRRVPEATAQVARAAFPKGSLPMTIRDQLGEVFTDTEFAEALALIASSEFGNRVTRGDGPEVLQPVDRPFDVWIRLARKE</sequence>
<name>A0A9X2JZ01_9ACTN</name>